<evidence type="ECO:0000313" key="3">
    <source>
        <dbReference type="Proteomes" id="UP000295511"/>
    </source>
</evidence>
<feature type="transmembrane region" description="Helical" evidence="1">
    <location>
        <begin position="46"/>
        <end position="64"/>
    </location>
</feature>
<keyword evidence="3" id="KW-1185">Reference proteome</keyword>
<keyword evidence="1" id="KW-0812">Transmembrane</keyword>
<protein>
    <recommendedName>
        <fullName evidence="4">Integral membrane protein</fullName>
    </recommendedName>
</protein>
<evidence type="ECO:0000256" key="1">
    <source>
        <dbReference type="SAM" id="Phobius"/>
    </source>
</evidence>
<dbReference type="InterPro" id="IPR049713">
    <property type="entry name" value="Pr6Pr-like"/>
</dbReference>
<dbReference type="RefSeq" id="WP_133203496.1">
    <property type="nucleotide sequence ID" value="NZ_SMRU01000006.1"/>
</dbReference>
<feature type="transmembrane region" description="Helical" evidence="1">
    <location>
        <begin position="102"/>
        <end position="124"/>
    </location>
</feature>
<gene>
    <name evidence="2" type="ORF">E1809_06990</name>
</gene>
<dbReference type="AlphaFoldDB" id="A0A4R5KUC2"/>
<dbReference type="Proteomes" id="UP000295511">
    <property type="component" value="Unassembled WGS sequence"/>
</dbReference>
<dbReference type="OrthoDB" id="9809977at2"/>
<accession>A0A4R5KUC2</accession>
<name>A0A4R5KUC2_9MICC</name>
<comment type="caution">
    <text evidence="2">The sequence shown here is derived from an EMBL/GenBank/DDBJ whole genome shotgun (WGS) entry which is preliminary data.</text>
</comment>
<keyword evidence="1" id="KW-0472">Membrane</keyword>
<keyword evidence="1" id="KW-1133">Transmembrane helix</keyword>
<organism evidence="2 3">
    <name type="scientific">Arthrobacter terricola</name>
    <dbReference type="NCBI Taxonomy" id="2547396"/>
    <lineage>
        <taxon>Bacteria</taxon>
        <taxon>Bacillati</taxon>
        <taxon>Actinomycetota</taxon>
        <taxon>Actinomycetes</taxon>
        <taxon>Micrococcales</taxon>
        <taxon>Micrococcaceae</taxon>
        <taxon>Arthrobacter</taxon>
    </lineage>
</organism>
<evidence type="ECO:0008006" key="4">
    <source>
        <dbReference type="Google" id="ProtNLM"/>
    </source>
</evidence>
<feature type="transmembrane region" description="Helical" evidence="1">
    <location>
        <begin position="12"/>
        <end position="34"/>
    </location>
</feature>
<sequence>MTKRNVLIGGRLFFAVLTLIAVGTQLAVHISLGFDVWNFFSYFTNWSNIFASLVLLVSAYRVLVGKRPSELDDATRGTATIAMAVVGIVFGALLAGQDLGSMVPWVNFVVHYLMPVVMVADWLFQPPRSTLTLGHLWYWLLYPVAYLVYSLVRGSFVNWYAYWFIDPARAGGWGGVVLFAAAISVGFVVVSLAMLGLGNKLERQVDY</sequence>
<feature type="transmembrane region" description="Helical" evidence="1">
    <location>
        <begin position="76"/>
        <end position="96"/>
    </location>
</feature>
<dbReference type="EMBL" id="SMRU01000006">
    <property type="protein sequence ID" value="TDF98510.1"/>
    <property type="molecule type" value="Genomic_DNA"/>
</dbReference>
<evidence type="ECO:0000313" key="2">
    <source>
        <dbReference type="EMBL" id="TDF98510.1"/>
    </source>
</evidence>
<feature type="transmembrane region" description="Helical" evidence="1">
    <location>
        <begin position="136"/>
        <end position="152"/>
    </location>
</feature>
<proteinExistence type="predicted"/>
<dbReference type="NCBIfam" id="NF038065">
    <property type="entry name" value="Pr6Pr"/>
    <property type="match status" value="1"/>
</dbReference>
<reference evidence="2 3" key="1">
    <citation type="submission" date="2019-03" db="EMBL/GenBank/DDBJ databases">
        <title>Whole genome sequence of Arthrobacter sp JH1-1.</title>
        <authorList>
            <person name="Trinh H.N."/>
        </authorList>
    </citation>
    <scope>NUCLEOTIDE SEQUENCE [LARGE SCALE GENOMIC DNA]</scope>
    <source>
        <strain evidence="2 3">JH1-1</strain>
    </source>
</reference>
<feature type="transmembrane region" description="Helical" evidence="1">
    <location>
        <begin position="172"/>
        <end position="197"/>
    </location>
</feature>